<comment type="function">
    <text evidence="5">Involved in chemotaxis. Part of a chemotaxis signal transduction system that modulates chemotaxis in response to various stimuli. Catalyzes the demethylation of specific methylglutamate residues introduced into the chemoreceptors (methyl-accepting chemotaxis proteins or MCP) by CheR. Also mediates the irreversible deamidation of specific glutamine residues to glutamic acid.</text>
</comment>
<dbReference type="AlphaFoldDB" id="A0A0S2F5N2"/>
<comment type="PTM">
    <text evidence="5">Phosphorylated by CheA. Phosphorylation of the N-terminal regulatory domain activates the methylesterase activity.</text>
</comment>
<dbReference type="PANTHER" id="PTHR42872:SF6">
    <property type="entry name" value="PROTEIN-GLUTAMATE METHYLESTERASE_PROTEIN-GLUTAMINE GLUTAMINASE"/>
    <property type="match status" value="1"/>
</dbReference>
<keyword evidence="5 7" id="KW-0597">Phosphoprotein</keyword>
<evidence type="ECO:0000256" key="7">
    <source>
        <dbReference type="PROSITE-ProRule" id="PRU00169"/>
    </source>
</evidence>
<feature type="modified residue" description="4-aspartylphosphate" evidence="5 7">
    <location>
        <position position="53"/>
    </location>
</feature>
<dbReference type="NCBIfam" id="NF009206">
    <property type="entry name" value="PRK12555.1"/>
    <property type="match status" value="1"/>
</dbReference>
<dbReference type="HAMAP" id="MF_00099">
    <property type="entry name" value="CheB_chemtxs"/>
    <property type="match status" value="1"/>
</dbReference>
<evidence type="ECO:0000256" key="1">
    <source>
        <dbReference type="ARBA" id="ARBA00022490"/>
    </source>
</evidence>
<dbReference type="STRING" id="84531.LA76x_0693"/>
<dbReference type="InterPro" id="IPR011006">
    <property type="entry name" value="CheY-like_superfamily"/>
</dbReference>
<feature type="domain" description="Response regulatory" evidence="8">
    <location>
        <begin position="2"/>
        <end position="119"/>
    </location>
</feature>
<keyword evidence="1 5" id="KW-0963">Cytoplasm</keyword>
<feature type="active site" evidence="5 6">
    <location>
        <position position="183"/>
    </location>
</feature>
<feature type="active site" evidence="5 6">
    <location>
        <position position="276"/>
    </location>
</feature>
<comment type="catalytic activity">
    <reaction evidence="4 5">
        <text>[protein]-L-glutamate 5-O-methyl ester + H2O = L-glutamyl-[protein] + methanol + H(+)</text>
        <dbReference type="Rhea" id="RHEA:23236"/>
        <dbReference type="Rhea" id="RHEA-COMP:10208"/>
        <dbReference type="Rhea" id="RHEA-COMP:10311"/>
        <dbReference type="ChEBI" id="CHEBI:15377"/>
        <dbReference type="ChEBI" id="CHEBI:15378"/>
        <dbReference type="ChEBI" id="CHEBI:17790"/>
        <dbReference type="ChEBI" id="CHEBI:29973"/>
        <dbReference type="ChEBI" id="CHEBI:82795"/>
        <dbReference type="EC" id="3.1.1.61"/>
    </reaction>
</comment>
<dbReference type="InterPro" id="IPR000673">
    <property type="entry name" value="Sig_transdc_resp-reg_Me-estase"/>
</dbReference>
<reference evidence="10 11" key="1">
    <citation type="journal article" date="2015" name="BMC Genomics">
        <title>Comparative genomics and metabolic profiling of the genus Lysobacter.</title>
        <authorList>
            <person name="de Bruijn I."/>
            <person name="Cheng X."/>
            <person name="de Jager V."/>
            <person name="Exposito R.G."/>
            <person name="Watrous J."/>
            <person name="Patel N."/>
            <person name="Postma J."/>
            <person name="Dorrestein P.C."/>
            <person name="Kobayashi D."/>
            <person name="Raaijmakers J.M."/>
        </authorList>
    </citation>
    <scope>NUCLEOTIDE SEQUENCE [LARGE SCALE GENOMIC DNA]</scope>
    <source>
        <strain evidence="10 11">76</strain>
    </source>
</reference>
<dbReference type="PROSITE" id="PS50110">
    <property type="entry name" value="RESPONSE_REGULATORY"/>
    <property type="match status" value="1"/>
</dbReference>
<organism evidence="10 11">
    <name type="scientific">Lysobacter antibioticus</name>
    <dbReference type="NCBI Taxonomy" id="84531"/>
    <lineage>
        <taxon>Bacteria</taxon>
        <taxon>Pseudomonadati</taxon>
        <taxon>Pseudomonadota</taxon>
        <taxon>Gammaproteobacteria</taxon>
        <taxon>Lysobacterales</taxon>
        <taxon>Lysobacteraceae</taxon>
        <taxon>Lysobacter</taxon>
    </lineage>
</organism>
<keyword evidence="2 5" id="KW-0145">Chemotaxis</keyword>
<dbReference type="SMART" id="SM00448">
    <property type="entry name" value="REC"/>
    <property type="match status" value="1"/>
</dbReference>
<dbReference type="InterPro" id="IPR035909">
    <property type="entry name" value="CheB_C"/>
</dbReference>
<dbReference type="RefSeq" id="WP_057916594.1">
    <property type="nucleotide sequence ID" value="NZ_CP011129.1"/>
</dbReference>
<dbReference type="InterPro" id="IPR008248">
    <property type="entry name" value="CheB-like"/>
</dbReference>
<comment type="subcellular location">
    <subcellularLocation>
        <location evidence="5">Cytoplasm</location>
    </subcellularLocation>
</comment>
<evidence type="ECO:0000256" key="4">
    <source>
        <dbReference type="ARBA" id="ARBA00048267"/>
    </source>
</evidence>
<dbReference type="GO" id="GO:0050568">
    <property type="term" value="F:protein-glutamine glutaminase activity"/>
    <property type="evidence" value="ECO:0007669"/>
    <property type="project" value="UniProtKB-UniRule"/>
</dbReference>
<dbReference type="Pfam" id="PF00072">
    <property type="entry name" value="Response_reg"/>
    <property type="match status" value="1"/>
</dbReference>
<feature type="domain" description="CheB-type methylesterase" evidence="9">
    <location>
        <begin position="144"/>
        <end position="329"/>
    </location>
</feature>
<evidence type="ECO:0000313" key="10">
    <source>
        <dbReference type="EMBL" id="ALN78854.1"/>
    </source>
</evidence>
<name>A0A0S2F5N2_LYSAN</name>
<dbReference type="GO" id="GO:0005737">
    <property type="term" value="C:cytoplasm"/>
    <property type="evidence" value="ECO:0007669"/>
    <property type="project" value="UniProtKB-SubCell"/>
</dbReference>
<accession>A0A0S2F5N2</accession>
<evidence type="ECO:0000259" key="9">
    <source>
        <dbReference type="PROSITE" id="PS50122"/>
    </source>
</evidence>
<gene>
    <name evidence="5" type="primary">cheB</name>
    <name evidence="10" type="ORF">LA76x_0693</name>
</gene>
<comment type="catalytic activity">
    <reaction evidence="5">
        <text>L-glutaminyl-[protein] + H2O = L-glutamyl-[protein] + NH4(+)</text>
        <dbReference type="Rhea" id="RHEA:16441"/>
        <dbReference type="Rhea" id="RHEA-COMP:10207"/>
        <dbReference type="Rhea" id="RHEA-COMP:10208"/>
        <dbReference type="ChEBI" id="CHEBI:15377"/>
        <dbReference type="ChEBI" id="CHEBI:28938"/>
        <dbReference type="ChEBI" id="CHEBI:29973"/>
        <dbReference type="ChEBI" id="CHEBI:30011"/>
        <dbReference type="EC" id="3.5.1.44"/>
    </reaction>
</comment>
<dbReference type="CDD" id="cd16432">
    <property type="entry name" value="CheB_Rec"/>
    <property type="match status" value="1"/>
</dbReference>
<dbReference type="Proteomes" id="UP000060787">
    <property type="component" value="Chromosome"/>
</dbReference>
<keyword evidence="3 5" id="KW-0378">Hydrolase</keyword>
<comment type="similarity">
    <text evidence="5">Belongs to the CheB family.</text>
</comment>
<dbReference type="CDD" id="cd17541">
    <property type="entry name" value="REC_CheB-like"/>
    <property type="match status" value="1"/>
</dbReference>
<dbReference type="SUPFAM" id="SSF52738">
    <property type="entry name" value="Methylesterase CheB, C-terminal domain"/>
    <property type="match status" value="1"/>
</dbReference>
<evidence type="ECO:0000313" key="11">
    <source>
        <dbReference type="Proteomes" id="UP000060787"/>
    </source>
</evidence>
<dbReference type="GO" id="GO:0008984">
    <property type="term" value="F:protein-glutamate methylesterase activity"/>
    <property type="evidence" value="ECO:0007669"/>
    <property type="project" value="UniProtKB-UniRule"/>
</dbReference>
<dbReference type="KEGG" id="lab:LA76x_0693"/>
<dbReference type="Gene3D" id="3.40.50.180">
    <property type="entry name" value="Methylesterase CheB, C-terminal domain"/>
    <property type="match status" value="1"/>
</dbReference>
<sequence length="339" mass="35478">MRIGIVNDLALAVEALRRAIGRRSEHSIAWTAANGEEAVARCAEDTPDLVLMDLLMPGMGGVEATRQIMARSPCAILVVTASVGGNASLVFEAMGHGAIDAADVPTLGIDDYAGAQELLAKIDLIGRLVGDAPSRQAKQPPVRRSSAKRLLAIGASAGGPAALAELLGGLPAGFPAAIVVVQHIDEKFASSMADWLNRFSANPVRLARPGDRPSAGSVLLAGTNEHLVFQPDGTLAYTPEPVEQPYRPSVDVFFESINKDWPGEIVGVLLTGMGRDGASGLHALRMRGHHTIAQDQASSAVYGMPKAAADRGAAVDILPLDRIAAKLRSLFGDIRNLAP</sequence>
<dbReference type="EC" id="3.5.1.44" evidence="5"/>
<dbReference type="EC" id="3.1.1.61" evidence="5"/>
<dbReference type="Gene3D" id="3.40.50.2300">
    <property type="match status" value="1"/>
</dbReference>
<dbReference type="SUPFAM" id="SSF52172">
    <property type="entry name" value="CheY-like"/>
    <property type="match status" value="1"/>
</dbReference>
<evidence type="ECO:0000256" key="2">
    <source>
        <dbReference type="ARBA" id="ARBA00022500"/>
    </source>
</evidence>
<evidence type="ECO:0000256" key="5">
    <source>
        <dbReference type="HAMAP-Rule" id="MF_00099"/>
    </source>
</evidence>
<comment type="domain">
    <text evidence="5">Contains a C-terminal catalytic domain, and an N-terminal region which modulates catalytic activity.</text>
</comment>
<dbReference type="PANTHER" id="PTHR42872">
    <property type="entry name" value="PROTEIN-GLUTAMATE METHYLESTERASE/PROTEIN-GLUTAMINE GLUTAMINASE"/>
    <property type="match status" value="1"/>
</dbReference>
<dbReference type="Pfam" id="PF01339">
    <property type="entry name" value="CheB_methylest"/>
    <property type="match status" value="1"/>
</dbReference>
<dbReference type="GO" id="GO:0000156">
    <property type="term" value="F:phosphorelay response regulator activity"/>
    <property type="evidence" value="ECO:0007669"/>
    <property type="project" value="InterPro"/>
</dbReference>
<protein>
    <recommendedName>
        <fullName evidence="5">Protein-glutamate methylesterase/protein-glutamine glutaminase</fullName>
        <ecNumber evidence="5">3.1.1.61</ecNumber>
        <ecNumber evidence="5">3.5.1.44</ecNumber>
    </recommendedName>
</protein>
<dbReference type="InterPro" id="IPR001789">
    <property type="entry name" value="Sig_transdc_resp-reg_receiver"/>
</dbReference>
<dbReference type="PATRIC" id="fig|84531.8.peg.720"/>
<evidence type="ECO:0000256" key="6">
    <source>
        <dbReference type="PROSITE-ProRule" id="PRU00050"/>
    </source>
</evidence>
<evidence type="ECO:0000259" key="8">
    <source>
        <dbReference type="PROSITE" id="PS50110"/>
    </source>
</evidence>
<dbReference type="PIRSF" id="PIRSF000876">
    <property type="entry name" value="RR_chemtxs_CheB"/>
    <property type="match status" value="1"/>
</dbReference>
<evidence type="ECO:0000256" key="3">
    <source>
        <dbReference type="ARBA" id="ARBA00022801"/>
    </source>
</evidence>
<dbReference type="eggNOG" id="COG2201">
    <property type="taxonomic scope" value="Bacteria"/>
</dbReference>
<proteinExistence type="inferred from homology"/>
<dbReference type="EMBL" id="CP011129">
    <property type="protein sequence ID" value="ALN78854.1"/>
    <property type="molecule type" value="Genomic_DNA"/>
</dbReference>
<keyword evidence="11" id="KW-1185">Reference proteome</keyword>
<dbReference type="PROSITE" id="PS50122">
    <property type="entry name" value="CHEB"/>
    <property type="match status" value="1"/>
</dbReference>
<dbReference type="GO" id="GO:0006935">
    <property type="term" value="P:chemotaxis"/>
    <property type="evidence" value="ECO:0007669"/>
    <property type="project" value="UniProtKB-UniRule"/>
</dbReference>
<feature type="active site" evidence="5 6">
    <location>
        <position position="156"/>
    </location>
</feature>